<accession>A0AA38I1D4</accession>
<dbReference type="Proteomes" id="UP001168821">
    <property type="component" value="Unassembled WGS sequence"/>
</dbReference>
<keyword evidence="2" id="KW-1185">Reference proteome</keyword>
<reference evidence="1" key="1">
    <citation type="journal article" date="2023" name="G3 (Bethesda)">
        <title>Whole genome assemblies of Zophobas morio and Tenebrio molitor.</title>
        <authorList>
            <person name="Kaur S."/>
            <person name="Stinson S.A."/>
            <person name="diCenzo G.C."/>
        </authorList>
    </citation>
    <scope>NUCLEOTIDE SEQUENCE</scope>
    <source>
        <strain evidence="1">QUZm001</strain>
    </source>
</reference>
<protein>
    <submittedName>
        <fullName evidence="1">Uncharacterized protein</fullName>
    </submittedName>
</protein>
<name>A0AA38I1D4_9CUCU</name>
<organism evidence="1 2">
    <name type="scientific">Zophobas morio</name>
    <dbReference type="NCBI Taxonomy" id="2755281"/>
    <lineage>
        <taxon>Eukaryota</taxon>
        <taxon>Metazoa</taxon>
        <taxon>Ecdysozoa</taxon>
        <taxon>Arthropoda</taxon>
        <taxon>Hexapoda</taxon>
        <taxon>Insecta</taxon>
        <taxon>Pterygota</taxon>
        <taxon>Neoptera</taxon>
        <taxon>Endopterygota</taxon>
        <taxon>Coleoptera</taxon>
        <taxon>Polyphaga</taxon>
        <taxon>Cucujiformia</taxon>
        <taxon>Tenebrionidae</taxon>
        <taxon>Zophobas</taxon>
    </lineage>
</organism>
<proteinExistence type="predicted"/>
<comment type="caution">
    <text evidence="1">The sequence shown here is derived from an EMBL/GenBank/DDBJ whole genome shotgun (WGS) entry which is preliminary data.</text>
</comment>
<evidence type="ECO:0000313" key="1">
    <source>
        <dbReference type="EMBL" id="KAJ3647207.1"/>
    </source>
</evidence>
<dbReference type="EMBL" id="JALNTZ010000007">
    <property type="protein sequence ID" value="KAJ3647207.1"/>
    <property type="molecule type" value="Genomic_DNA"/>
</dbReference>
<evidence type="ECO:0000313" key="2">
    <source>
        <dbReference type="Proteomes" id="UP001168821"/>
    </source>
</evidence>
<sequence>MDPYGLVCRRFVHVYAILNALYGSGRAEVSGIIRAGGTLPTLWKGTWEMGQGRGWREAIAGKETFRVVSALLDNIWKVGGKLKI</sequence>
<dbReference type="AlphaFoldDB" id="A0AA38I1D4"/>
<gene>
    <name evidence="1" type="ORF">Zmor_024737</name>
</gene>